<comment type="pathway">
    <text evidence="6">Glycan metabolism; pectin degradation; 2-dehydro-3-deoxy-D-gluconate from pectin: step 4/5.</text>
</comment>
<dbReference type="Gene3D" id="2.60.120.10">
    <property type="entry name" value="Jelly Rolls"/>
    <property type="match status" value="1"/>
</dbReference>
<dbReference type="Pfam" id="PF04962">
    <property type="entry name" value="KduI"/>
    <property type="match status" value="1"/>
</dbReference>
<feature type="binding site" evidence="6">
    <location>
        <position position="197"/>
    </location>
    <ligand>
        <name>Zn(2+)</name>
        <dbReference type="ChEBI" id="CHEBI:29105"/>
    </ligand>
</feature>
<dbReference type="PANTHER" id="PTHR38461">
    <property type="entry name" value="4-DEOXY-L-THREO-5-HEXOSULOSE-URONATE KETOL-ISOMERASE"/>
    <property type="match status" value="1"/>
</dbReference>
<dbReference type="GO" id="GO:0008697">
    <property type="term" value="F:4-deoxy-L-threo-5-hexosulose-uronate ketol-isomerase activity"/>
    <property type="evidence" value="ECO:0007669"/>
    <property type="project" value="UniProtKB-EC"/>
</dbReference>
<dbReference type="CDD" id="cd20491">
    <property type="entry name" value="cupin_KduI_C"/>
    <property type="match status" value="1"/>
</dbReference>
<evidence type="ECO:0000256" key="6">
    <source>
        <dbReference type="HAMAP-Rule" id="MF_00687"/>
    </source>
</evidence>
<evidence type="ECO:0000313" key="8">
    <source>
        <dbReference type="Proteomes" id="UP001596044"/>
    </source>
</evidence>
<comment type="similarity">
    <text evidence="2 6">Belongs to the KduI family.</text>
</comment>
<dbReference type="HAMAP" id="MF_00687">
    <property type="entry name" value="KduI"/>
    <property type="match status" value="1"/>
</dbReference>
<dbReference type="Gene3D" id="2.60.120.520">
    <property type="entry name" value="pectin degrading enzyme 5-keto 4- deoxyuronate isomerase, domain 1"/>
    <property type="match status" value="1"/>
</dbReference>
<proteinExistence type="inferred from homology"/>
<dbReference type="NCBIfam" id="NF002091">
    <property type="entry name" value="PRK00924.1"/>
    <property type="match status" value="1"/>
</dbReference>
<name>A0ABW0KAD4_9BACL</name>
<evidence type="ECO:0000256" key="5">
    <source>
        <dbReference type="ARBA" id="ARBA00023235"/>
    </source>
</evidence>
<dbReference type="InterPro" id="IPR021120">
    <property type="entry name" value="KduI/IolB_isomerase"/>
</dbReference>
<keyword evidence="5 6" id="KW-0413">Isomerase</keyword>
<dbReference type="PANTHER" id="PTHR38461:SF1">
    <property type="entry name" value="4-DEOXY-L-THREO-5-HEXOSULOSE-URONATE KETOL-ISOMERASE"/>
    <property type="match status" value="1"/>
</dbReference>
<comment type="function">
    <text evidence="6">Catalyzes the isomerization of 5-dehydro-4-deoxy-D-glucuronate to 3-deoxy-D-glycero-2,5-hexodiulosonate.</text>
</comment>
<evidence type="ECO:0000313" key="7">
    <source>
        <dbReference type="EMBL" id="MFC5450330.1"/>
    </source>
</evidence>
<evidence type="ECO:0000256" key="4">
    <source>
        <dbReference type="ARBA" id="ARBA00022833"/>
    </source>
</evidence>
<dbReference type="InterPro" id="IPR007045">
    <property type="entry name" value="KduI"/>
</dbReference>
<dbReference type="CDD" id="cd20294">
    <property type="entry name" value="cupin_KduI_N"/>
    <property type="match status" value="1"/>
</dbReference>
<dbReference type="EC" id="5.3.1.17" evidence="6"/>
<evidence type="ECO:0000256" key="3">
    <source>
        <dbReference type="ARBA" id="ARBA00022723"/>
    </source>
</evidence>
<protein>
    <recommendedName>
        <fullName evidence="6">4-deoxy-L-threo-5-hexosulose-uronate ketol-isomerase</fullName>
        <ecNumber evidence="6">5.3.1.17</ecNumber>
    </recommendedName>
    <alternativeName>
        <fullName evidence="6">5-keto-4-deoxyuronate isomerase</fullName>
    </alternativeName>
    <alternativeName>
        <fullName evidence="6">DKI isomerase</fullName>
    </alternativeName>
</protein>
<gene>
    <name evidence="6 7" type="primary">kduI</name>
    <name evidence="7" type="ORF">ACFPOG_18935</name>
</gene>
<sequence length="277" mass="31074">MDIRYASHPREVKQFDTDRLREEFLISTLFAADQVNMVYSHVDRFIVGGAVPVNGSLQLEANKKDMAADYFLERREIGIINIGARGTVTVDGTVYTMDNKDGLYIGLGAKEVVFASDNASEPALFYFNSTPAHATYPTVKIAISEASPNHLGSITNSNERTIYRYIHTGGVKSCQLVMGMTLLKPGNMWNTMPSHTHNRRSEVYLYFDMPQDGVVFHMMGEPQETRHIVMRNQQAVISPSWSIHSGVGTSNYTFIWGMAGENQIFEDMDAVAMQDLR</sequence>
<dbReference type="Proteomes" id="UP001596044">
    <property type="component" value="Unassembled WGS sequence"/>
</dbReference>
<accession>A0ABW0KAD4</accession>
<dbReference type="InterPro" id="IPR011051">
    <property type="entry name" value="RmlC_Cupin_sf"/>
</dbReference>
<dbReference type="SUPFAM" id="SSF51182">
    <property type="entry name" value="RmlC-like cupins"/>
    <property type="match status" value="1"/>
</dbReference>
<keyword evidence="4 6" id="KW-0862">Zinc</keyword>
<dbReference type="InterPro" id="IPR027449">
    <property type="entry name" value="KduI_N"/>
</dbReference>
<evidence type="ECO:0000256" key="1">
    <source>
        <dbReference type="ARBA" id="ARBA00000552"/>
    </source>
</evidence>
<reference evidence="8" key="1">
    <citation type="journal article" date="2019" name="Int. J. Syst. Evol. Microbiol.">
        <title>The Global Catalogue of Microorganisms (GCM) 10K type strain sequencing project: providing services to taxonomists for standard genome sequencing and annotation.</title>
        <authorList>
            <consortium name="The Broad Institute Genomics Platform"/>
            <consortium name="The Broad Institute Genome Sequencing Center for Infectious Disease"/>
            <person name="Wu L."/>
            <person name="Ma J."/>
        </authorList>
    </citation>
    <scope>NUCLEOTIDE SEQUENCE [LARGE SCALE GENOMIC DNA]</scope>
    <source>
        <strain evidence="8">KACC 11904</strain>
    </source>
</reference>
<evidence type="ECO:0000256" key="2">
    <source>
        <dbReference type="ARBA" id="ARBA00008086"/>
    </source>
</evidence>
<dbReference type="InterPro" id="IPR014710">
    <property type="entry name" value="RmlC-like_jellyroll"/>
</dbReference>
<keyword evidence="3 6" id="KW-0479">Metal-binding</keyword>
<keyword evidence="8" id="KW-1185">Reference proteome</keyword>
<feature type="binding site" evidence="6">
    <location>
        <position position="244"/>
    </location>
    <ligand>
        <name>Zn(2+)</name>
        <dbReference type="ChEBI" id="CHEBI:29105"/>
    </ligand>
</feature>
<feature type="binding site" evidence="6">
    <location>
        <position position="202"/>
    </location>
    <ligand>
        <name>Zn(2+)</name>
        <dbReference type="ChEBI" id="CHEBI:29105"/>
    </ligand>
</feature>
<dbReference type="RefSeq" id="WP_270885709.1">
    <property type="nucleotide sequence ID" value="NZ_JAQFVF010000089.1"/>
</dbReference>
<comment type="cofactor">
    <cofactor evidence="6">
        <name>Zn(2+)</name>
        <dbReference type="ChEBI" id="CHEBI:29105"/>
    </cofactor>
    <text evidence="6">Binds 1 zinc ion per subunit.</text>
</comment>
<comment type="caution">
    <text evidence="7">The sequence shown here is derived from an EMBL/GenBank/DDBJ whole genome shotgun (WGS) entry which is preliminary data.</text>
</comment>
<dbReference type="PIRSF" id="PIRSF006625">
    <property type="entry name" value="KduI"/>
    <property type="match status" value="1"/>
</dbReference>
<comment type="catalytic activity">
    <reaction evidence="1 6">
        <text>5-dehydro-4-deoxy-D-glucuronate = 3-deoxy-D-glycero-2,5-hexodiulosonate</text>
        <dbReference type="Rhea" id="RHEA:23896"/>
        <dbReference type="ChEBI" id="CHEBI:17117"/>
        <dbReference type="ChEBI" id="CHEBI:29071"/>
        <dbReference type="EC" id="5.3.1.17"/>
    </reaction>
</comment>
<organism evidence="7 8">
    <name type="scientific">Paenibacillus aestuarii</name>
    <dbReference type="NCBI Taxonomy" id="516965"/>
    <lineage>
        <taxon>Bacteria</taxon>
        <taxon>Bacillati</taxon>
        <taxon>Bacillota</taxon>
        <taxon>Bacilli</taxon>
        <taxon>Bacillales</taxon>
        <taxon>Paenibacillaceae</taxon>
        <taxon>Paenibacillus</taxon>
    </lineage>
</organism>
<dbReference type="EMBL" id="JBHSMJ010000025">
    <property type="protein sequence ID" value="MFC5450330.1"/>
    <property type="molecule type" value="Genomic_DNA"/>
</dbReference>
<feature type="binding site" evidence="6">
    <location>
        <position position="195"/>
    </location>
    <ligand>
        <name>Zn(2+)</name>
        <dbReference type="ChEBI" id="CHEBI:29105"/>
    </ligand>
</feature>